<feature type="domain" description="Cyclic nucleotide-binding" evidence="5">
    <location>
        <begin position="1399"/>
        <end position="1486"/>
    </location>
</feature>
<dbReference type="InterPro" id="IPR014710">
    <property type="entry name" value="RmlC-like_jellyroll"/>
</dbReference>
<keyword evidence="1" id="KW-0140">cGMP</keyword>
<feature type="domain" description="Cyclic nucleotide-binding" evidence="5">
    <location>
        <begin position="1282"/>
        <end position="1375"/>
    </location>
</feature>
<dbReference type="PROSITE" id="PS50011">
    <property type="entry name" value="PROTEIN_KINASE_DOM"/>
    <property type="match status" value="1"/>
</dbReference>
<keyword evidence="6" id="KW-0418">Kinase</keyword>
<dbReference type="InterPro" id="IPR011009">
    <property type="entry name" value="Kinase-like_dom_sf"/>
</dbReference>
<dbReference type="SUPFAM" id="SSF56112">
    <property type="entry name" value="Protein kinase-like (PK-like)"/>
    <property type="match status" value="1"/>
</dbReference>
<feature type="compositionally biased region" description="Polar residues" evidence="3">
    <location>
        <begin position="1821"/>
        <end position="1838"/>
    </location>
</feature>
<dbReference type="GO" id="GO:0005524">
    <property type="term" value="F:ATP binding"/>
    <property type="evidence" value="ECO:0007669"/>
    <property type="project" value="InterPro"/>
</dbReference>
<dbReference type="OMA" id="ESHAFLI"/>
<feature type="domain" description="Cyclic nucleotide-binding" evidence="5">
    <location>
        <begin position="843"/>
        <end position="978"/>
    </location>
</feature>
<dbReference type="SUPFAM" id="SSF51206">
    <property type="entry name" value="cAMP-binding domain-like"/>
    <property type="match status" value="4"/>
</dbReference>
<proteinExistence type="predicted"/>
<dbReference type="Gene3D" id="1.10.510.10">
    <property type="entry name" value="Transferase(Phosphotransferase) domain 1"/>
    <property type="match status" value="1"/>
</dbReference>
<dbReference type="InterPro" id="IPR018488">
    <property type="entry name" value="cNMP-bd_CS"/>
</dbReference>
<name>D0N4Y3_PHYIT</name>
<dbReference type="SMART" id="SM00100">
    <property type="entry name" value="cNMP"/>
    <property type="match status" value="3"/>
</dbReference>
<reference evidence="7" key="1">
    <citation type="journal article" date="2009" name="Nature">
        <title>Genome sequence and analysis of the Irish potato famine pathogen Phytophthora infestans.</title>
        <authorList>
            <consortium name="The Broad Institute Genome Sequencing Platform"/>
            <person name="Haas B.J."/>
            <person name="Kamoun S."/>
            <person name="Zody M.C."/>
            <person name="Jiang R.H."/>
            <person name="Handsaker R.E."/>
            <person name="Cano L.M."/>
            <person name="Grabherr M."/>
            <person name="Kodira C.D."/>
            <person name="Raffaele S."/>
            <person name="Torto-Alalibo T."/>
            <person name="Bozkurt T.O."/>
            <person name="Ah-Fong A.M."/>
            <person name="Alvarado L."/>
            <person name="Anderson V.L."/>
            <person name="Armstrong M.R."/>
            <person name="Avrova A."/>
            <person name="Baxter L."/>
            <person name="Beynon J."/>
            <person name="Boevink P.C."/>
            <person name="Bollmann S.R."/>
            <person name="Bos J.I."/>
            <person name="Bulone V."/>
            <person name="Cai G."/>
            <person name="Cakir C."/>
            <person name="Carrington J.C."/>
            <person name="Chawner M."/>
            <person name="Conti L."/>
            <person name="Costanzo S."/>
            <person name="Ewan R."/>
            <person name="Fahlgren N."/>
            <person name="Fischbach M.A."/>
            <person name="Fugelstad J."/>
            <person name="Gilroy E.M."/>
            <person name="Gnerre S."/>
            <person name="Green P.J."/>
            <person name="Grenville-Briggs L.J."/>
            <person name="Griffith J."/>
            <person name="Grunwald N.J."/>
            <person name="Horn K."/>
            <person name="Horner N.R."/>
            <person name="Hu C.H."/>
            <person name="Huitema E."/>
            <person name="Jeong D.H."/>
            <person name="Jones A.M."/>
            <person name="Jones J.D."/>
            <person name="Jones R.W."/>
            <person name="Karlsson E.K."/>
            <person name="Kunjeti S.G."/>
            <person name="Lamour K."/>
            <person name="Liu Z."/>
            <person name="Ma L."/>
            <person name="Maclean D."/>
            <person name="Chibucos M.C."/>
            <person name="McDonald H."/>
            <person name="McWalters J."/>
            <person name="Meijer H.J."/>
            <person name="Morgan W."/>
            <person name="Morris P.F."/>
            <person name="Munro C.A."/>
            <person name="O'Neill K."/>
            <person name="Ospina-Giraldo M."/>
            <person name="Pinzon A."/>
            <person name="Pritchard L."/>
            <person name="Ramsahoye B."/>
            <person name="Ren Q."/>
            <person name="Restrepo S."/>
            <person name="Roy S."/>
            <person name="Sadanandom A."/>
            <person name="Savidor A."/>
            <person name="Schornack S."/>
            <person name="Schwartz D.C."/>
            <person name="Schumann U.D."/>
            <person name="Schwessinger B."/>
            <person name="Seyer L."/>
            <person name="Sharpe T."/>
            <person name="Silvar C."/>
            <person name="Song J."/>
            <person name="Studholme D.J."/>
            <person name="Sykes S."/>
            <person name="Thines M."/>
            <person name="van de Vondervoort P.J."/>
            <person name="Phuntumart V."/>
            <person name="Wawra S."/>
            <person name="Weide R."/>
            <person name="Win J."/>
            <person name="Young C."/>
            <person name="Zhou S."/>
            <person name="Fry W."/>
            <person name="Meyers B.C."/>
            <person name="van West P."/>
            <person name="Ristaino J."/>
            <person name="Govers F."/>
            <person name="Birch P.R."/>
            <person name="Whisson S.C."/>
            <person name="Judelson H.S."/>
            <person name="Nusbaum C."/>
        </authorList>
    </citation>
    <scope>NUCLEOTIDE SEQUENCE [LARGE SCALE GENOMIC DNA]</scope>
    <source>
        <strain evidence="7">T30-4</strain>
    </source>
</reference>
<keyword evidence="6" id="KW-0808">Transferase</keyword>
<feature type="region of interest" description="Disordered" evidence="3">
    <location>
        <begin position="1789"/>
        <end position="1856"/>
    </location>
</feature>
<feature type="domain" description="Cyclic nucleotide-binding" evidence="5">
    <location>
        <begin position="995"/>
        <end position="1120"/>
    </location>
</feature>
<dbReference type="GO" id="GO:0030553">
    <property type="term" value="F:cGMP binding"/>
    <property type="evidence" value="ECO:0007669"/>
    <property type="project" value="UniProtKB-KW"/>
</dbReference>
<dbReference type="InterPro" id="IPR000719">
    <property type="entry name" value="Prot_kinase_dom"/>
</dbReference>
<dbReference type="InParanoid" id="D0N4Y3"/>
<dbReference type="Pfam" id="PF00027">
    <property type="entry name" value="cNMP_binding"/>
    <property type="match status" value="1"/>
</dbReference>
<dbReference type="PROSITE" id="PS00108">
    <property type="entry name" value="PROTEIN_KINASE_ST"/>
    <property type="match status" value="1"/>
</dbReference>
<dbReference type="KEGG" id="pif:PITG_06480"/>
<dbReference type="PANTHER" id="PTHR44329">
    <property type="entry name" value="SERINE/THREONINE-PROTEIN KINASE TNNI3K-RELATED"/>
    <property type="match status" value="1"/>
</dbReference>
<dbReference type="OrthoDB" id="166212at2759"/>
<dbReference type="Gene3D" id="2.60.120.10">
    <property type="entry name" value="Jelly Rolls"/>
    <property type="match status" value="4"/>
</dbReference>
<dbReference type="InterPro" id="IPR051681">
    <property type="entry name" value="Ser/Thr_Kinases-Pseudokinases"/>
</dbReference>
<dbReference type="VEuPathDB" id="FungiDB:PITG_06480"/>
<keyword evidence="2" id="KW-0547">Nucleotide-binding</keyword>
<dbReference type="InterPro" id="IPR000595">
    <property type="entry name" value="cNMP-bd_dom"/>
</dbReference>
<dbReference type="HOGENOM" id="CLU_236770_0_0_1"/>
<dbReference type="eggNOG" id="KOG0192">
    <property type="taxonomic scope" value="Eukaryota"/>
</dbReference>
<dbReference type="InterPro" id="IPR008271">
    <property type="entry name" value="Ser/Thr_kinase_AS"/>
</dbReference>
<dbReference type="RefSeq" id="XP_002998588.1">
    <property type="nucleotide sequence ID" value="XM_002998542.1"/>
</dbReference>
<organism evidence="6 7">
    <name type="scientific">Phytophthora infestans (strain T30-4)</name>
    <name type="common">Potato late blight agent</name>
    <dbReference type="NCBI Taxonomy" id="403677"/>
    <lineage>
        <taxon>Eukaryota</taxon>
        <taxon>Sar</taxon>
        <taxon>Stramenopiles</taxon>
        <taxon>Oomycota</taxon>
        <taxon>Peronosporomycetes</taxon>
        <taxon>Peronosporales</taxon>
        <taxon>Peronosporaceae</taxon>
        <taxon>Phytophthora</taxon>
    </lineage>
</organism>
<evidence type="ECO:0000259" key="4">
    <source>
        <dbReference type="PROSITE" id="PS50011"/>
    </source>
</evidence>
<sequence length="1856" mass="204213">MVSVRRRGAFFLLSRYRRRRRVPVCTVLCLVCLLLLWGDCQAAGDLVARLYDLETSGSSVAKLSLSSRALPSAVTARLSSYSLTWSELSGLMQRALLWDSGFVFASPLSSSSSSSEGDNVKLVQIYTSCSQGMGDLLPGFAEISTLQSSANNSNCHVQDCGIIGHFLPPTCPVESVLPLTRCAVHTSDMDRQNQFAGVFWAEDGRSNSVPEPVLRRHTPLDTEPSQALFAVHLSETTFTGTESCEPHTNFILPCRGVADDVVITSSSGSVSFTANGSGFTEVDLCPASHGAAMNAWLELQSVPSPETFSTTAIVLMSVAMLLCIGLGASAWWLSRSRAWLQDAYDRVILEGSYDDGCWSPTSHLLGGPLAPSLAVAAATDEERLTPMEVFFGARPRSRRSPGIHGTSALVATTRAEITLSNDQLCRKSSILRAFVSDPAIVTKRISFAQLHFLRLLAKGGSGEVWLGQYETRYVAMKCLLPAKREDREALEQFAEEIRMASLLAHPRIVAFCGVAWQSLLHLCAVTEYMARGDLENLLANPVAQKELTWSREKLTLSSDIVEALVYLHSLVPVVIHRDLKSKNVLLDRRLRAKLSDFGLSRERSVEDTMTNGIGTILWSAPEVLEGKRYDEKSDLFSFGVVLSEIDTCALPYGFSRHAKMRSMQIVHLVSEGKLLPNFRDDCPPAIRDLAQRCLSLDPAARPTAMEVAFELRSAIAPQLLQQPMPTVEIDGSIISSASSVSVVDIDSGVDARNFDEDATPLRSKSELEVLRNKCHPTSNNFDTVANRQEPRLACGWLPLYRAMDTSNNENESSTLDTVRKARLIRRVPILAHVVKQGLCSEGQLLRAFELVTFADGEYIYCQGQPGRDVLFIEEGKVLITQRRRSRAMSTFRPAGIIPTDSSGGAVYTRRSTRKRSQIEAEMEIQLHKHEELEYFGEESLLQGFVSRVLNAVASGAVTCLMLPEDAFARLLAPVHELMLHRHLLRMHGVIAKQRLFQHFSTRQKQFLLDHCTVEHYEEGCRIIQQGDEDDDRYFILAEGEADVVLDEQVREFRRPQSAILGNGDSEDVPEEEDTGIRTSIVCRKTLYQGFGEMGILGRPRATHVVATGSVICVAISRKTYIGASQLLGVGGIDTDAEALLAMSLMEEWALVVKTRNLHLANPLVSRYLETFVKKFKAAYMQKFEGKTLYLDLLRRMHADPTLADEFPFVSDRVAWDQPTSSLSITRAETRRVLSLPPADRSPFEISFVARLLESTAFVDKFDRPSHVDKLALARGIGRFANFVTIQKDKFLFKQGKIESRAFLILRGNISIVNEDVNTLQPGSTVKQYDVLATLSAGDSFGELSLVTRLQRSASALAASEADLLVLERVHLHALMDLLPGVSVQHAMVQRAEFLASLSFLRESDFAQCIRVAHDLQEQFYEPRHIFLQEPEHLRSLYIVKSGEVVVYLRRMVPIAEATATPATNDSATSKEVLIRVATIGPQEFFGVAIASASMLASDAGAVTSTATASILNSNAPSSPTPPSVPKRPASPLNAQHYVAATLASVTAIGGTPPTTNSDVARTVFMCSTRVQMLELSERGWRRLPLSSLHSIRNSLLERHRWNLEIVEKQQQQSNPAYFFVDKPWQCIVTSTALKKPNGDNKDTQTRLLEAVPATKLARRIQDKKYLQQQQGHNNAVSRLFSPAPLTPTKPCKPGRLLLPVAMPPSSRGAPIYGTSPLKSTSTGLAAFTQDKTLASSLGSPSLPGSPSLFSPTRVTQIGPSLSGSFQPKNGAMVSPASVHAFFAQPTGNSPIGLSPRPPLKFSLPIGSPSPRQLRGEDTQQRRSSTTPHQDTATIAQTARESDCKAMWKLQRTPSMK</sequence>
<evidence type="ECO:0000256" key="1">
    <source>
        <dbReference type="ARBA" id="ARBA00022535"/>
    </source>
</evidence>
<evidence type="ECO:0000313" key="7">
    <source>
        <dbReference type="Proteomes" id="UP000006643"/>
    </source>
</evidence>
<dbReference type="GeneID" id="9471690"/>
<gene>
    <name evidence="6" type="ORF">PITG_06480</name>
</gene>
<feature type="compositionally biased region" description="Low complexity" evidence="3">
    <location>
        <begin position="1736"/>
        <end position="1751"/>
    </location>
</feature>
<keyword evidence="7" id="KW-1185">Reference proteome</keyword>
<evidence type="ECO:0000256" key="3">
    <source>
        <dbReference type="SAM" id="MobiDB-lite"/>
    </source>
</evidence>
<dbReference type="GO" id="GO:0004674">
    <property type="term" value="F:protein serine/threonine kinase activity"/>
    <property type="evidence" value="ECO:0007669"/>
    <property type="project" value="TreeGrafter"/>
</dbReference>
<dbReference type="InterPro" id="IPR018490">
    <property type="entry name" value="cNMP-bd_dom_sf"/>
</dbReference>
<dbReference type="CDD" id="cd13999">
    <property type="entry name" value="STKc_MAP3K-like"/>
    <property type="match status" value="1"/>
</dbReference>
<dbReference type="PANTHER" id="PTHR44329:SF214">
    <property type="entry name" value="PROTEIN KINASE DOMAIN-CONTAINING PROTEIN"/>
    <property type="match status" value="1"/>
</dbReference>
<dbReference type="PROSITE" id="PS00889">
    <property type="entry name" value="CNMP_BINDING_2"/>
    <property type="match status" value="1"/>
</dbReference>
<dbReference type="CDD" id="cd00038">
    <property type="entry name" value="CAP_ED"/>
    <property type="match status" value="3"/>
</dbReference>
<feature type="domain" description="Protein kinase" evidence="4">
    <location>
        <begin position="450"/>
        <end position="719"/>
    </location>
</feature>
<evidence type="ECO:0000313" key="6">
    <source>
        <dbReference type="EMBL" id="EEY69941.1"/>
    </source>
</evidence>
<dbReference type="SMART" id="SM00220">
    <property type="entry name" value="S_TKc"/>
    <property type="match status" value="1"/>
</dbReference>
<dbReference type="STRING" id="403677.D0N4Y3"/>
<dbReference type="Pfam" id="PF07714">
    <property type="entry name" value="PK_Tyr_Ser-Thr"/>
    <property type="match status" value="1"/>
</dbReference>
<dbReference type="Proteomes" id="UP000006643">
    <property type="component" value="Unassembled WGS sequence"/>
</dbReference>
<dbReference type="PROSITE" id="PS50042">
    <property type="entry name" value="CNMP_BINDING_3"/>
    <property type="match status" value="4"/>
</dbReference>
<evidence type="ECO:0000259" key="5">
    <source>
        <dbReference type="PROSITE" id="PS50042"/>
    </source>
</evidence>
<dbReference type="EMBL" id="DS028125">
    <property type="protein sequence ID" value="EEY69941.1"/>
    <property type="molecule type" value="Genomic_DNA"/>
</dbReference>
<keyword evidence="2" id="KW-0142">cGMP-binding</keyword>
<accession>D0N4Y3</accession>
<feature type="compositionally biased region" description="Polar residues" evidence="3">
    <location>
        <begin position="1752"/>
        <end position="1767"/>
    </location>
</feature>
<evidence type="ECO:0000256" key="2">
    <source>
        <dbReference type="ARBA" id="ARBA00022992"/>
    </source>
</evidence>
<dbReference type="InterPro" id="IPR001245">
    <property type="entry name" value="Ser-Thr/Tyr_kinase_cat_dom"/>
</dbReference>
<feature type="region of interest" description="Disordered" evidence="3">
    <location>
        <begin position="1736"/>
        <end position="1768"/>
    </location>
</feature>
<protein>
    <submittedName>
        <fullName evidence="6">Protein kinase, putative</fullName>
    </submittedName>
</protein>